<evidence type="ECO:0000313" key="2">
    <source>
        <dbReference type="EMBL" id="MBA2949671.1"/>
    </source>
</evidence>
<dbReference type="EMBL" id="JACEHE010000020">
    <property type="protein sequence ID" value="MBA2949671.1"/>
    <property type="molecule type" value="Genomic_DNA"/>
</dbReference>
<accession>A0A7W0IC08</accession>
<organism evidence="2 3">
    <name type="scientific">Streptomyces himalayensis subsp. himalayensis</name>
    <dbReference type="NCBI Taxonomy" id="2756131"/>
    <lineage>
        <taxon>Bacteria</taxon>
        <taxon>Bacillati</taxon>
        <taxon>Actinomycetota</taxon>
        <taxon>Actinomycetes</taxon>
        <taxon>Kitasatosporales</taxon>
        <taxon>Streptomycetaceae</taxon>
        <taxon>Streptomyces</taxon>
        <taxon>Streptomyces himalayensis</taxon>
    </lineage>
</organism>
<proteinExistence type="predicted"/>
<dbReference type="RefSeq" id="WP_181660594.1">
    <property type="nucleotide sequence ID" value="NZ_JACEHE010000020.1"/>
</dbReference>
<comment type="caution">
    <text evidence="2">The sequence shown here is derived from an EMBL/GenBank/DDBJ whole genome shotgun (WGS) entry which is preliminary data.</text>
</comment>
<protein>
    <submittedName>
        <fullName evidence="2">Uncharacterized protein</fullName>
    </submittedName>
</protein>
<gene>
    <name evidence="2" type="ORF">H1D24_28600</name>
</gene>
<name>A0A7W0IC08_9ACTN</name>
<evidence type="ECO:0000256" key="1">
    <source>
        <dbReference type="SAM" id="MobiDB-lite"/>
    </source>
</evidence>
<feature type="region of interest" description="Disordered" evidence="1">
    <location>
        <begin position="1"/>
        <end position="21"/>
    </location>
</feature>
<dbReference type="AlphaFoldDB" id="A0A7W0IC08"/>
<dbReference type="Proteomes" id="UP000545761">
    <property type="component" value="Unassembled WGS sequence"/>
</dbReference>
<evidence type="ECO:0000313" key="3">
    <source>
        <dbReference type="Proteomes" id="UP000545761"/>
    </source>
</evidence>
<sequence length="49" mass="5120">MGDTAADFLDRPPHADGGAALLPGPEAPVLWSCDNGRGFDVVRLRGDRG</sequence>
<reference evidence="2 3" key="1">
    <citation type="submission" date="2020-07" db="EMBL/GenBank/DDBJ databases">
        <title>Streptomyces isolated from Indian soil.</title>
        <authorList>
            <person name="Mandal S."/>
            <person name="Maiti P.K."/>
        </authorList>
    </citation>
    <scope>NUCLEOTIDE SEQUENCE [LARGE SCALE GENOMIC DNA]</scope>
    <source>
        <strain evidence="2 3">PSKA28</strain>
    </source>
</reference>